<evidence type="ECO:0000256" key="1">
    <source>
        <dbReference type="SAM" id="MobiDB-lite"/>
    </source>
</evidence>
<sequence length="114" mass="12529">MKSRGYRPTIHPTISVPQDPPSAYAPVPSDQEKAPQATQSQRDSLMYNLTSTHDDSTPLPSSQSHASKEENPLDTSGAPTDNTSKSSLAQNYIQLSPHEKLLFERVQRIVNLNG</sequence>
<feature type="compositionally biased region" description="Polar residues" evidence="1">
    <location>
        <begin position="36"/>
        <end position="51"/>
    </location>
</feature>
<proteinExistence type="predicted"/>
<dbReference type="Proteomes" id="UP001590951">
    <property type="component" value="Unassembled WGS sequence"/>
</dbReference>
<accession>A0ABR4BH51</accession>
<evidence type="ECO:0000313" key="2">
    <source>
        <dbReference type="EMBL" id="KAL2057146.1"/>
    </source>
</evidence>
<feature type="compositionally biased region" description="Polar residues" evidence="1">
    <location>
        <begin position="73"/>
        <end position="91"/>
    </location>
</feature>
<evidence type="ECO:0000313" key="3">
    <source>
        <dbReference type="Proteomes" id="UP001590951"/>
    </source>
</evidence>
<organism evidence="2 3">
    <name type="scientific">Lepraria finkii</name>
    <dbReference type="NCBI Taxonomy" id="1340010"/>
    <lineage>
        <taxon>Eukaryota</taxon>
        <taxon>Fungi</taxon>
        <taxon>Dikarya</taxon>
        <taxon>Ascomycota</taxon>
        <taxon>Pezizomycotina</taxon>
        <taxon>Lecanoromycetes</taxon>
        <taxon>OSLEUM clade</taxon>
        <taxon>Lecanoromycetidae</taxon>
        <taxon>Lecanorales</taxon>
        <taxon>Lecanorineae</taxon>
        <taxon>Stereocaulaceae</taxon>
        <taxon>Lepraria</taxon>
    </lineage>
</organism>
<reference evidence="2 3" key="1">
    <citation type="submission" date="2024-09" db="EMBL/GenBank/DDBJ databases">
        <title>Rethinking Asexuality: The Enigmatic Case of Functional Sexual Genes in Lepraria (Stereocaulaceae).</title>
        <authorList>
            <person name="Doellman M."/>
            <person name="Sun Y."/>
            <person name="Barcenas-Pena A."/>
            <person name="Lumbsch H.T."/>
            <person name="Grewe F."/>
        </authorList>
    </citation>
    <scope>NUCLEOTIDE SEQUENCE [LARGE SCALE GENOMIC DNA]</scope>
    <source>
        <strain evidence="2 3">Grewe 0041</strain>
    </source>
</reference>
<keyword evidence="3" id="KW-1185">Reference proteome</keyword>
<gene>
    <name evidence="2" type="ORF">ABVK25_002885</name>
</gene>
<name>A0ABR4BH51_9LECA</name>
<comment type="caution">
    <text evidence="2">The sequence shown here is derived from an EMBL/GenBank/DDBJ whole genome shotgun (WGS) entry which is preliminary data.</text>
</comment>
<protein>
    <submittedName>
        <fullName evidence="2">Uncharacterized protein</fullName>
    </submittedName>
</protein>
<feature type="region of interest" description="Disordered" evidence="1">
    <location>
        <begin position="1"/>
        <end position="91"/>
    </location>
</feature>
<dbReference type="EMBL" id="JBHFEH010000006">
    <property type="protein sequence ID" value="KAL2057146.1"/>
    <property type="molecule type" value="Genomic_DNA"/>
</dbReference>